<name>M1DD24_SOLTU</name>
<dbReference type="Proteomes" id="UP000011115">
    <property type="component" value="Unassembled WGS sequence"/>
</dbReference>
<evidence type="ECO:0000313" key="2">
    <source>
        <dbReference type="EnsemblPlants" id="PGSC0003DMT400087048"/>
    </source>
</evidence>
<dbReference type="InParanoid" id="M1DD24"/>
<dbReference type="Gramene" id="PGSC0003DMT400087048">
    <property type="protein sequence ID" value="PGSC0003DMT400087048"/>
    <property type="gene ID" value="PGSC0003DMG400036619"/>
</dbReference>
<evidence type="ECO:0000256" key="1">
    <source>
        <dbReference type="SAM" id="MobiDB-lite"/>
    </source>
</evidence>
<reference evidence="3" key="1">
    <citation type="journal article" date="2011" name="Nature">
        <title>Genome sequence and analysis of the tuber crop potato.</title>
        <authorList>
            <consortium name="The Potato Genome Sequencing Consortium"/>
        </authorList>
    </citation>
    <scope>NUCLEOTIDE SEQUENCE [LARGE SCALE GENOMIC DNA]</scope>
    <source>
        <strain evidence="3">cv. DM1-3 516 R44</strain>
    </source>
</reference>
<reference evidence="2" key="2">
    <citation type="submission" date="2015-06" db="UniProtKB">
        <authorList>
            <consortium name="EnsemblPlants"/>
        </authorList>
    </citation>
    <scope>IDENTIFICATION</scope>
    <source>
        <strain evidence="2">DM1-3 516 R44</strain>
    </source>
</reference>
<proteinExistence type="predicted"/>
<dbReference type="HOGENOM" id="CLU_2241442_0_0_1"/>
<dbReference type="PaxDb" id="4113-PGSC0003DMT400087048"/>
<dbReference type="AlphaFoldDB" id="M1DD24"/>
<protein>
    <submittedName>
        <fullName evidence="2">Uncharacterized protein</fullName>
    </submittedName>
</protein>
<sequence>MQHNVEPFLSSELGHSPKRSAKLLGREQRSDFHHNQTTPLLEGMWVFSRFHGFSFASGNFGLYRKQLSNLSDDAPRALEIMSVPLSDRTVPTEKQGVLSSLPSLR</sequence>
<feature type="region of interest" description="Disordered" evidence="1">
    <location>
        <begin position="1"/>
        <end position="21"/>
    </location>
</feature>
<dbReference type="EnsemblPlants" id="PGSC0003DMT400087048">
    <property type="protein sequence ID" value="PGSC0003DMT400087048"/>
    <property type="gene ID" value="PGSC0003DMG400036619"/>
</dbReference>
<evidence type="ECO:0000313" key="3">
    <source>
        <dbReference type="Proteomes" id="UP000011115"/>
    </source>
</evidence>
<accession>M1DD24</accession>
<keyword evidence="3" id="KW-1185">Reference proteome</keyword>
<organism evidence="2 3">
    <name type="scientific">Solanum tuberosum</name>
    <name type="common">Potato</name>
    <dbReference type="NCBI Taxonomy" id="4113"/>
    <lineage>
        <taxon>Eukaryota</taxon>
        <taxon>Viridiplantae</taxon>
        <taxon>Streptophyta</taxon>
        <taxon>Embryophyta</taxon>
        <taxon>Tracheophyta</taxon>
        <taxon>Spermatophyta</taxon>
        <taxon>Magnoliopsida</taxon>
        <taxon>eudicotyledons</taxon>
        <taxon>Gunneridae</taxon>
        <taxon>Pentapetalae</taxon>
        <taxon>asterids</taxon>
        <taxon>lamiids</taxon>
        <taxon>Solanales</taxon>
        <taxon>Solanaceae</taxon>
        <taxon>Solanoideae</taxon>
        <taxon>Solaneae</taxon>
        <taxon>Solanum</taxon>
    </lineage>
</organism>